<dbReference type="Proteomes" id="UP000708208">
    <property type="component" value="Unassembled WGS sequence"/>
</dbReference>
<gene>
    <name evidence="2" type="ORF">AFUS01_LOCUS29394</name>
</gene>
<comment type="caution">
    <text evidence="2">The sequence shown here is derived from an EMBL/GenBank/DDBJ whole genome shotgun (WGS) entry which is preliminary data.</text>
</comment>
<keyword evidence="3" id="KW-1185">Reference proteome</keyword>
<sequence length="91" mass="9763">MNKGLIIPVIFALLYVVFAVDKTNNLVSEFDPCCTSPGRAAFTPRALISCRCCSMASPNNTVRNCAPVLSTGNLPKTCEGTRVMDPPTARN</sequence>
<feature type="chain" id="PRO_5035167851" evidence="1">
    <location>
        <begin position="20"/>
        <end position="91"/>
    </location>
</feature>
<keyword evidence="1" id="KW-0732">Signal</keyword>
<reference evidence="2" key="1">
    <citation type="submission" date="2021-06" db="EMBL/GenBank/DDBJ databases">
        <authorList>
            <person name="Hodson N. C."/>
            <person name="Mongue J. A."/>
            <person name="Jaron S. K."/>
        </authorList>
    </citation>
    <scope>NUCLEOTIDE SEQUENCE</scope>
</reference>
<organism evidence="2 3">
    <name type="scientific">Allacma fusca</name>
    <dbReference type="NCBI Taxonomy" id="39272"/>
    <lineage>
        <taxon>Eukaryota</taxon>
        <taxon>Metazoa</taxon>
        <taxon>Ecdysozoa</taxon>
        <taxon>Arthropoda</taxon>
        <taxon>Hexapoda</taxon>
        <taxon>Collembola</taxon>
        <taxon>Symphypleona</taxon>
        <taxon>Sminthuridae</taxon>
        <taxon>Allacma</taxon>
    </lineage>
</organism>
<accession>A0A8J2KM23</accession>
<dbReference type="AlphaFoldDB" id="A0A8J2KM23"/>
<evidence type="ECO:0000313" key="2">
    <source>
        <dbReference type="EMBL" id="CAG7818917.1"/>
    </source>
</evidence>
<protein>
    <submittedName>
        <fullName evidence="2">Uncharacterized protein</fullName>
    </submittedName>
</protein>
<name>A0A8J2KM23_9HEXA</name>
<proteinExistence type="predicted"/>
<evidence type="ECO:0000313" key="3">
    <source>
        <dbReference type="Proteomes" id="UP000708208"/>
    </source>
</evidence>
<evidence type="ECO:0000256" key="1">
    <source>
        <dbReference type="SAM" id="SignalP"/>
    </source>
</evidence>
<feature type="signal peptide" evidence="1">
    <location>
        <begin position="1"/>
        <end position="19"/>
    </location>
</feature>
<dbReference type="EMBL" id="CAJVCH010433972">
    <property type="protein sequence ID" value="CAG7818917.1"/>
    <property type="molecule type" value="Genomic_DNA"/>
</dbReference>